<dbReference type="EMBL" id="WMBF01000021">
    <property type="protein sequence ID" value="MBW5420811.1"/>
    <property type="molecule type" value="Genomic_DNA"/>
</dbReference>
<evidence type="ECO:0000256" key="1">
    <source>
        <dbReference type="SAM" id="Phobius"/>
    </source>
</evidence>
<dbReference type="RefSeq" id="WP_219687384.1">
    <property type="nucleotide sequence ID" value="NZ_WMBF01000021.1"/>
</dbReference>
<sequence>MGAPVTQASQQLAQLVRDEMHLAQVEMVQKGKRFGIGGGLFGGAGMVAFLALQALVATGIAAFALVLPVWASALTVFGVLLVIAGVLTFVGKKQVAQAAPPTPEQAIESIKADVAEIKEKAHR</sequence>
<accession>A0ABS6YHD0</accession>
<dbReference type="Proteomes" id="UP001197114">
    <property type="component" value="Unassembled WGS sequence"/>
</dbReference>
<feature type="transmembrane region" description="Helical" evidence="1">
    <location>
        <begin position="69"/>
        <end position="90"/>
    </location>
</feature>
<keyword evidence="1" id="KW-1133">Transmembrane helix</keyword>
<keyword evidence="3" id="KW-1185">Reference proteome</keyword>
<reference evidence="2 3" key="1">
    <citation type="submission" date="2019-11" db="EMBL/GenBank/DDBJ databases">
        <authorList>
            <person name="Ay H."/>
        </authorList>
    </citation>
    <scope>NUCLEOTIDE SEQUENCE [LARGE SCALE GENOMIC DNA]</scope>
    <source>
        <strain evidence="2 3">BG9H</strain>
    </source>
</reference>
<comment type="caution">
    <text evidence="2">The sequence shown here is derived from an EMBL/GenBank/DDBJ whole genome shotgun (WGS) entry which is preliminary data.</text>
</comment>
<name>A0ABS6YHD0_9ACTN</name>
<dbReference type="Pfam" id="PF07332">
    <property type="entry name" value="Phage_holin_3_6"/>
    <property type="match status" value="1"/>
</dbReference>
<organism evidence="2 3">
    <name type="scientific">Streptomyces anatolicus</name>
    <dbReference type="NCBI Taxonomy" id="2675858"/>
    <lineage>
        <taxon>Bacteria</taxon>
        <taxon>Bacillati</taxon>
        <taxon>Actinomycetota</taxon>
        <taxon>Actinomycetes</taxon>
        <taxon>Kitasatosporales</taxon>
        <taxon>Streptomycetaceae</taxon>
        <taxon>Streptomyces</taxon>
    </lineage>
</organism>
<dbReference type="InterPro" id="IPR009937">
    <property type="entry name" value="Phage_holin_3_6"/>
</dbReference>
<evidence type="ECO:0000313" key="2">
    <source>
        <dbReference type="EMBL" id="MBW5420811.1"/>
    </source>
</evidence>
<protein>
    <submittedName>
        <fullName evidence="2">Phage holin family protein</fullName>
    </submittedName>
</protein>
<evidence type="ECO:0000313" key="3">
    <source>
        <dbReference type="Proteomes" id="UP001197114"/>
    </source>
</evidence>
<proteinExistence type="predicted"/>
<feature type="transmembrane region" description="Helical" evidence="1">
    <location>
        <begin position="40"/>
        <end position="63"/>
    </location>
</feature>
<keyword evidence="1" id="KW-0812">Transmembrane</keyword>
<keyword evidence="1" id="KW-0472">Membrane</keyword>
<gene>
    <name evidence="2" type="ORF">GKQ77_04400</name>
</gene>